<proteinExistence type="predicted"/>
<name>A0A0D9ZEC2_9ORYZ</name>
<dbReference type="Pfam" id="PF22936">
    <property type="entry name" value="Pol_BBD"/>
    <property type="match status" value="1"/>
</dbReference>
<feature type="domain" description="Retrovirus-related Pol polyprotein from transposon TNT 1-94-like beta-barrel" evidence="2">
    <location>
        <begin position="479"/>
        <end position="559"/>
    </location>
</feature>
<dbReference type="Proteomes" id="UP000026961">
    <property type="component" value="Chromosome 3"/>
</dbReference>
<reference evidence="3" key="2">
    <citation type="submission" date="2018-05" db="EMBL/GenBank/DDBJ databases">
        <title>OgluRS3 (Oryza glumaepatula Reference Sequence Version 3).</title>
        <authorList>
            <person name="Zhang J."/>
            <person name="Kudrna D."/>
            <person name="Lee S."/>
            <person name="Talag J."/>
            <person name="Welchert J."/>
            <person name="Wing R.A."/>
        </authorList>
    </citation>
    <scope>NUCLEOTIDE SEQUENCE [LARGE SCALE GENOMIC DNA]</scope>
</reference>
<evidence type="ECO:0000313" key="4">
    <source>
        <dbReference type="Proteomes" id="UP000026961"/>
    </source>
</evidence>
<keyword evidence="1" id="KW-0812">Transmembrane</keyword>
<accession>A0A0D9ZEC2</accession>
<feature type="transmembrane region" description="Helical" evidence="1">
    <location>
        <begin position="21"/>
        <end position="39"/>
    </location>
</feature>
<protein>
    <recommendedName>
        <fullName evidence="2">Retrovirus-related Pol polyprotein from transposon TNT 1-94-like beta-barrel domain-containing protein</fullName>
    </recommendedName>
</protein>
<evidence type="ECO:0000256" key="1">
    <source>
        <dbReference type="SAM" id="Phobius"/>
    </source>
</evidence>
<keyword evidence="1" id="KW-0472">Membrane</keyword>
<evidence type="ECO:0000313" key="3">
    <source>
        <dbReference type="EnsemblPlants" id="OGLUM03G36910.2"/>
    </source>
</evidence>
<organism evidence="3">
    <name type="scientific">Oryza glumipatula</name>
    <dbReference type="NCBI Taxonomy" id="40148"/>
    <lineage>
        <taxon>Eukaryota</taxon>
        <taxon>Viridiplantae</taxon>
        <taxon>Streptophyta</taxon>
        <taxon>Embryophyta</taxon>
        <taxon>Tracheophyta</taxon>
        <taxon>Spermatophyta</taxon>
        <taxon>Magnoliopsida</taxon>
        <taxon>Liliopsida</taxon>
        <taxon>Poales</taxon>
        <taxon>Poaceae</taxon>
        <taxon>BOP clade</taxon>
        <taxon>Oryzoideae</taxon>
        <taxon>Oryzeae</taxon>
        <taxon>Oryzinae</taxon>
        <taxon>Oryza</taxon>
    </lineage>
</organism>
<keyword evidence="4" id="KW-1185">Reference proteome</keyword>
<dbReference type="eggNOG" id="KOG0017">
    <property type="taxonomic scope" value="Eukaryota"/>
</dbReference>
<dbReference type="EnsemblPlants" id="OGLUM03G36910.2">
    <property type="protein sequence ID" value="OGLUM03G36910.2"/>
    <property type="gene ID" value="OGLUM03G36910"/>
</dbReference>
<evidence type="ECO:0000259" key="2">
    <source>
        <dbReference type="Pfam" id="PF22936"/>
    </source>
</evidence>
<dbReference type="InterPro" id="IPR054722">
    <property type="entry name" value="PolX-like_BBD"/>
</dbReference>
<reference evidence="3" key="1">
    <citation type="submission" date="2015-04" db="UniProtKB">
        <authorList>
            <consortium name="EnsemblPlants"/>
        </authorList>
    </citation>
    <scope>IDENTIFICATION</scope>
</reference>
<keyword evidence="1" id="KW-1133">Transmembrane helix</keyword>
<dbReference type="AlphaFoldDB" id="A0A0D9ZEC2"/>
<feature type="transmembrane region" description="Helical" evidence="1">
    <location>
        <begin position="414"/>
        <end position="431"/>
    </location>
</feature>
<dbReference type="Gramene" id="OGLUM03G36910.2">
    <property type="protein sequence ID" value="OGLUM03G36910.2"/>
    <property type="gene ID" value="OGLUM03G36910"/>
</dbReference>
<feature type="transmembrane region" description="Helical" evidence="1">
    <location>
        <begin position="376"/>
        <end position="402"/>
    </location>
</feature>
<sequence>MATRILPGIYDPIITSLRITSLLKNIKGGLVSVFVLQWISPWMFWLLRATNGIVLAILLASLVLVRGIRRGICRKTRYVHARHVENQHLTNINEQYMRPWRALPGNQDQAHLLPSIFSFDNGYPSSLYFQDVNGQSVPRTYVRSKSKIVFFLVRRKYVCRETRDVHARHTKHQYLRHYWRALLDNQDPPYLAIPTFNFDNVYPSTLYSQGVNGQSVPPTYVREARNVHARHGEHQHLTNIDEQYRRYWRDLHDNQDLPYLDPPTFYFDNGYPSNLYFHDVYGRSAPPTFVRCEISRDLLFMSVFVPKYLKSYWLRSWAQLLKCDEEIKSVKTACLLIWVDFLGRVITWMLQQVLDDIKEGIVVVWMIFSKVLEFKIMGACLVCLLTFSVNGGDGVQVVAAVLNRPVMKWMLRFYAGRVVVAVVVMLTSCWIKTTKKRSRASASSSRPFELSPKVYVFCTGSSSSSSFGTAGGSNSALTFILDSGASYHATGCREIFLDDFQDEALDEIGNTIGAANGYAMSIRGRGSISLPGITLPSVLYVPELRVNVVSTSQLTQMDYYVKFDRNGCLVREVCTEAEVGRGRLTYNMLYQMDTLAVPLDRERCKYCELIGGQLFLT</sequence>
<feature type="transmembrane region" description="Helical" evidence="1">
    <location>
        <begin position="45"/>
        <end position="65"/>
    </location>
</feature>